<organism evidence="1 2">
    <name type="scientific">Ktedonobacter robiniae</name>
    <dbReference type="NCBI Taxonomy" id="2778365"/>
    <lineage>
        <taxon>Bacteria</taxon>
        <taxon>Bacillati</taxon>
        <taxon>Chloroflexota</taxon>
        <taxon>Ktedonobacteria</taxon>
        <taxon>Ktedonobacterales</taxon>
        <taxon>Ktedonobacteraceae</taxon>
        <taxon>Ktedonobacter</taxon>
    </lineage>
</organism>
<sequence>MGKAETMSYISSAARVLEDFTYLQQFHNDHGAVLEFRAHIGPLVVKGVDMIQLNAEGQISDFEVMVRPAKGLEAVATAIAQQLALATSPGGEQ</sequence>
<keyword evidence="2" id="KW-1185">Reference proteome</keyword>
<dbReference type="Gene3D" id="3.10.450.50">
    <property type="match status" value="1"/>
</dbReference>
<reference evidence="1 2" key="1">
    <citation type="journal article" date="2021" name="Int. J. Syst. Evol. Microbiol.">
        <title>Reticulibacter mediterranei gen. nov., sp. nov., within the new family Reticulibacteraceae fam. nov., and Ktedonospora formicarum gen. nov., sp. nov., Ktedonobacter robiniae sp. nov., Dictyobacter formicarum sp. nov. and Dictyobacter arantiisoli sp. nov., belonging to the class Ktedonobacteria.</title>
        <authorList>
            <person name="Yabe S."/>
            <person name="Zheng Y."/>
            <person name="Wang C.M."/>
            <person name="Sakai Y."/>
            <person name="Abe K."/>
            <person name="Yokota A."/>
            <person name="Donadio S."/>
            <person name="Cavaletti L."/>
            <person name="Monciardini P."/>
        </authorList>
    </citation>
    <scope>NUCLEOTIDE SEQUENCE [LARGE SCALE GENOMIC DNA]</scope>
    <source>
        <strain evidence="1 2">SOSP1-30</strain>
    </source>
</reference>
<name>A0ABQ3UPR4_9CHLR</name>
<dbReference type="InterPro" id="IPR032710">
    <property type="entry name" value="NTF2-like_dom_sf"/>
</dbReference>
<proteinExistence type="predicted"/>
<dbReference type="EMBL" id="BNJG01000001">
    <property type="protein sequence ID" value="GHO54587.1"/>
    <property type="molecule type" value="Genomic_DNA"/>
</dbReference>
<protein>
    <recommendedName>
        <fullName evidence="3">Nuclear transport factor 2 family protein</fullName>
    </recommendedName>
</protein>
<comment type="caution">
    <text evidence="1">The sequence shown here is derived from an EMBL/GenBank/DDBJ whole genome shotgun (WGS) entry which is preliminary data.</text>
</comment>
<gene>
    <name evidence="1" type="ORF">KSB_30620</name>
</gene>
<evidence type="ECO:0008006" key="3">
    <source>
        <dbReference type="Google" id="ProtNLM"/>
    </source>
</evidence>
<accession>A0ABQ3UPR4</accession>
<dbReference type="Proteomes" id="UP000654345">
    <property type="component" value="Unassembled WGS sequence"/>
</dbReference>
<dbReference type="SUPFAM" id="SSF54427">
    <property type="entry name" value="NTF2-like"/>
    <property type="match status" value="1"/>
</dbReference>
<evidence type="ECO:0000313" key="2">
    <source>
        <dbReference type="Proteomes" id="UP000654345"/>
    </source>
</evidence>
<evidence type="ECO:0000313" key="1">
    <source>
        <dbReference type="EMBL" id="GHO54587.1"/>
    </source>
</evidence>